<evidence type="ECO:0000256" key="1">
    <source>
        <dbReference type="SAM" id="MobiDB-lite"/>
    </source>
</evidence>
<dbReference type="InterPro" id="IPR052901">
    <property type="entry name" value="Bact_TGase-like"/>
</dbReference>
<dbReference type="GO" id="GO:0008233">
    <property type="term" value="F:peptidase activity"/>
    <property type="evidence" value="ECO:0007669"/>
    <property type="project" value="UniProtKB-KW"/>
</dbReference>
<dbReference type="Pfam" id="PF13559">
    <property type="entry name" value="DUF4129"/>
    <property type="match status" value="1"/>
</dbReference>
<feature type="transmembrane region" description="Helical" evidence="2">
    <location>
        <begin position="145"/>
        <end position="162"/>
    </location>
</feature>
<feature type="transmembrane region" description="Helical" evidence="2">
    <location>
        <begin position="7"/>
        <end position="26"/>
    </location>
</feature>
<dbReference type="InterPro" id="IPR025403">
    <property type="entry name" value="TgpA-like_C"/>
</dbReference>
<feature type="transmembrane region" description="Helical" evidence="2">
    <location>
        <begin position="619"/>
        <end position="639"/>
    </location>
</feature>
<dbReference type="EMBL" id="JACHGT010000001">
    <property type="protein sequence ID" value="MBB6032749.1"/>
    <property type="molecule type" value="Genomic_DNA"/>
</dbReference>
<dbReference type="InterPro" id="IPR021878">
    <property type="entry name" value="TgpA_N"/>
</dbReference>
<organism evidence="4 5">
    <name type="scientific">Phytomonospora endophytica</name>
    <dbReference type="NCBI Taxonomy" id="714109"/>
    <lineage>
        <taxon>Bacteria</taxon>
        <taxon>Bacillati</taxon>
        <taxon>Actinomycetota</taxon>
        <taxon>Actinomycetes</taxon>
        <taxon>Micromonosporales</taxon>
        <taxon>Micromonosporaceae</taxon>
        <taxon>Phytomonospora</taxon>
    </lineage>
</organism>
<dbReference type="PANTHER" id="PTHR42736:SF1">
    <property type="entry name" value="PROTEIN-GLUTAMINE GAMMA-GLUTAMYLTRANSFERASE"/>
    <property type="match status" value="1"/>
</dbReference>
<evidence type="ECO:0000259" key="3">
    <source>
        <dbReference type="SMART" id="SM00460"/>
    </source>
</evidence>
<dbReference type="SUPFAM" id="SSF54001">
    <property type="entry name" value="Cysteine proteinases"/>
    <property type="match status" value="1"/>
</dbReference>
<dbReference type="GO" id="GO:0006508">
    <property type="term" value="P:proteolysis"/>
    <property type="evidence" value="ECO:0007669"/>
    <property type="project" value="UniProtKB-KW"/>
</dbReference>
<dbReference type="InterPro" id="IPR038765">
    <property type="entry name" value="Papain-like_cys_pep_sf"/>
</dbReference>
<dbReference type="AlphaFoldDB" id="A0A841FJC7"/>
<feature type="transmembrane region" description="Helical" evidence="2">
    <location>
        <begin position="218"/>
        <end position="237"/>
    </location>
</feature>
<comment type="caution">
    <text evidence="4">The sequence shown here is derived from an EMBL/GenBank/DDBJ whole genome shotgun (WGS) entry which is preliminary data.</text>
</comment>
<keyword evidence="2" id="KW-0812">Transmembrane</keyword>
<feature type="domain" description="Transglutaminase-like" evidence="3">
    <location>
        <begin position="479"/>
        <end position="548"/>
    </location>
</feature>
<proteinExistence type="predicted"/>
<feature type="compositionally biased region" description="Polar residues" evidence="1">
    <location>
        <begin position="572"/>
        <end position="581"/>
    </location>
</feature>
<evidence type="ECO:0000313" key="4">
    <source>
        <dbReference type="EMBL" id="MBB6032749.1"/>
    </source>
</evidence>
<dbReference type="Pfam" id="PF11992">
    <property type="entry name" value="TgpA_N"/>
    <property type="match status" value="1"/>
</dbReference>
<evidence type="ECO:0000256" key="2">
    <source>
        <dbReference type="SAM" id="Phobius"/>
    </source>
</evidence>
<keyword evidence="2" id="KW-0472">Membrane</keyword>
<keyword evidence="4" id="KW-0378">Hydrolase</keyword>
<dbReference type="PANTHER" id="PTHR42736">
    <property type="entry name" value="PROTEIN-GLUTAMINE GAMMA-GLUTAMYLTRANSFERASE"/>
    <property type="match status" value="1"/>
</dbReference>
<name>A0A841FJC7_9ACTN</name>
<feature type="transmembrane region" description="Helical" evidence="2">
    <location>
        <begin position="32"/>
        <end position="50"/>
    </location>
</feature>
<keyword evidence="4" id="KW-0645">Protease</keyword>
<gene>
    <name evidence="4" type="ORF">HNR73_000591</name>
</gene>
<feature type="transmembrane region" description="Helical" evidence="2">
    <location>
        <begin position="118"/>
        <end position="138"/>
    </location>
</feature>
<dbReference type="Gene3D" id="3.10.620.30">
    <property type="match status" value="1"/>
</dbReference>
<dbReference type="RefSeq" id="WP_184785617.1">
    <property type="nucleotide sequence ID" value="NZ_BONT01000034.1"/>
</dbReference>
<evidence type="ECO:0000313" key="5">
    <source>
        <dbReference type="Proteomes" id="UP000548476"/>
    </source>
</evidence>
<dbReference type="Pfam" id="PF01841">
    <property type="entry name" value="Transglut_core"/>
    <property type="match status" value="1"/>
</dbReference>
<reference evidence="4 5" key="1">
    <citation type="submission" date="2020-08" db="EMBL/GenBank/DDBJ databases">
        <title>Genomic Encyclopedia of Type Strains, Phase IV (KMG-IV): sequencing the most valuable type-strain genomes for metagenomic binning, comparative biology and taxonomic classification.</title>
        <authorList>
            <person name="Goeker M."/>
        </authorList>
    </citation>
    <scope>NUCLEOTIDE SEQUENCE [LARGE SCALE GENOMIC DNA]</scope>
    <source>
        <strain evidence="4 5">YIM 65646</strain>
    </source>
</reference>
<sequence length="792" mass="84748">MNRRHNVAMVGGAAILLATAPLTLIFAGLFEWFLPIVFAVAIVVGTGMGLRTLRAPLLAVLGAQLVALGLFLTWTSASKGAVLGLIPTGATAGNFGELFSEAGKSAAESTIPVQDSPGLIFVAVLGVGVMAVLVDLFTMGLRTPALAGLPMLVLYVVPMTVMQEPVPWVLFIPGALGYLWLLLTDNIHRVRRFGRRFTGDGRNIDMWEPSPLASTGRWLSAVGIVLALLFPVIMPGINTAGLLDSFGTGTGGNGDGSSGGNGATRIDPMLQLRGDLNQSETTAMLQVTTNDPSPNYLRLYVLDTLTGDVIKPSDAPDQGAYPVAEGIAGPEYDPALTWQDYQAQVNVLSMNSSTLPLYAGTTSVDINRSWLYNPSTETVFSNSRNTEGLTYSFGFRRYNYTPDLLREAASTQSGTDFYELNTQVENVESVQQLADRLTEGMTNDYDRAMAINDHFSIENGFAYQKTTEKGSAATAIEDFLENKRGFCEQYAAAMVWLLRSAGVPARAVIGFTKGNPVNGSLVVTNFNAHAWVEVWFPGYGWVSFDPTPSSGVRGPVDTPWAPDPNRVDDETGNSNGGPSQDPNNPAGGPSGGPTDFLDPALGDTGAGAAGAGADKPPVWPYWLGGGVAALFLLATPSLNRASRRRRRLRAGEDPAEAAHQAWLELQDTLVDYDFPGGPSETPRGTADRLIARPKLTGAAADGVRFLASAEEQARYAAEPPPRQDLSSALKSVRAELGTHTGRGRGMWIRLAPPSVLRSWRQNVSRAVARTVNSVSRARMRLARKVSRGFRRA</sequence>
<feature type="transmembrane region" description="Helical" evidence="2">
    <location>
        <begin position="57"/>
        <end position="77"/>
    </location>
</feature>
<keyword evidence="2" id="KW-1133">Transmembrane helix</keyword>
<feature type="transmembrane region" description="Helical" evidence="2">
    <location>
        <begin position="168"/>
        <end position="187"/>
    </location>
</feature>
<dbReference type="SMART" id="SM00460">
    <property type="entry name" value="TGc"/>
    <property type="match status" value="1"/>
</dbReference>
<accession>A0A841FJC7</accession>
<dbReference type="InterPro" id="IPR002931">
    <property type="entry name" value="Transglutaminase-like"/>
</dbReference>
<protein>
    <submittedName>
        <fullName evidence="4">Transglutaminase-like putative cysteine protease</fullName>
    </submittedName>
</protein>
<dbReference type="Proteomes" id="UP000548476">
    <property type="component" value="Unassembled WGS sequence"/>
</dbReference>
<keyword evidence="5" id="KW-1185">Reference proteome</keyword>
<feature type="region of interest" description="Disordered" evidence="1">
    <location>
        <begin position="550"/>
        <end position="611"/>
    </location>
</feature>